<comment type="caution">
    <text evidence="5">The sequence shown here is derived from an EMBL/GenBank/DDBJ whole genome shotgun (WGS) entry which is preliminary data.</text>
</comment>
<dbReference type="GO" id="GO:0042795">
    <property type="term" value="P:snRNA transcription by RNA polymerase II"/>
    <property type="evidence" value="ECO:0007669"/>
    <property type="project" value="TreeGrafter"/>
</dbReference>
<feature type="non-terminal residue" evidence="5">
    <location>
        <position position="1"/>
    </location>
</feature>
<dbReference type="PANTHER" id="PTHR23288:SF17">
    <property type="entry name" value="RNA POLYMERASE II ELONGATION FACTOR ELL"/>
    <property type="match status" value="1"/>
</dbReference>
<organism evidence="5 6">
    <name type="scientific">Poecile atricapillus</name>
    <name type="common">Black-capped chickadee</name>
    <name type="synonym">Parus atricapillus</name>
    <dbReference type="NCBI Taxonomy" id="48891"/>
    <lineage>
        <taxon>Eukaryota</taxon>
        <taxon>Metazoa</taxon>
        <taxon>Chordata</taxon>
        <taxon>Craniata</taxon>
        <taxon>Vertebrata</taxon>
        <taxon>Euteleostomi</taxon>
        <taxon>Archelosauria</taxon>
        <taxon>Archosauria</taxon>
        <taxon>Dinosauria</taxon>
        <taxon>Saurischia</taxon>
        <taxon>Theropoda</taxon>
        <taxon>Coelurosauria</taxon>
        <taxon>Aves</taxon>
        <taxon>Neognathae</taxon>
        <taxon>Neoaves</taxon>
        <taxon>Telluraves</taxon>
        <taxon>Australaves</taxon>
        <taxon>Passeriformes</taxon>
        <taxon>Paridae</taxon>
        <taxon>Poecile</taxon>
    </lineage>
</organism>
<name>A0A7K7R911_POEAT</name>
<gene>
    <name evidence="5" type="primary">Ell_1</name>
    <name evidence="5" type="ORF">POEATR_R15424</name>
</gene>
<comment type="similarity">
    <text evidence="1 2">Belongs to the ELL/occludin family.</text>
</comment>
<evidence type="ECO:0000313" key="6">
    <source>
        <dbReference type="Proteomes" id="UP000540071"/>
    </source>
</evidence>
<dbReference type="InterPro" id="IPR031176">
    <property type="entry name" value="ELL/occludin"/>
</dbReference>
<evidence type="ECO:0000259" key="4">
    <source>
        <dbReference type="PROSITE" id="PS51980"/>
    </source>
</evidence>
<dbReference type="GO" id="GO:0032968">
    <property type="term" value="P:positive regulation of transcription elongation by RNA polymerase II"/>
    <property type="evidence" value="ECO:0007669"/>
    <property type="project" value="TreeGrafter"/>
</dbReference>
<dbReference type="PANTHER" id="PTHR23288">
    <property type="entry name" value="OCCLUDIN AND RNA POLYMERASE II ELONGATION FACTOR ELL"/>
    <property type="match status" value="1"/>
</dbReference>
<feature type="region of interest" description="Disordered" evidence="3">
    <location>
        <begin position="65"/>
        <end position="87"/>
    </location>
</feature>
<dbReference type="PROSITE" id="PS51980">
    <property type="entry name" value="OCEL"/>
    <property type="match status" value="1"/>
</dbReference>
<feature type="non-terminal residue" evidence="5">
    <location>
        <position position="87"/>
    </location>
</feature>
<evidence type="ECO:0000256" key="2">
    <source>
        <dbReference type="PROSITE-ProRule" id="PRU01324"/>
    </source>
</evidence>
<dbReference type="Proteomes" id="UP000540071">
    <property type="component" value="Unassembled WGS sequence"/>
</dbReference>
<evidence type="ECO:0000313" key="5">
    <source>
        <dbReference type="EMBL" id="NWZ88433.1"/>
    </source>
</evidence>
<evidence type="ECO:0000256" key="3">
    <source>
        <dbReference type="SAM" id="MobiDB-lite"/>
    </source>
</evidence>
<dbReference type="GO" id="GO:0008023">
    <property type="term" value="C:transcription elongation factor complex"/>
    <property type="evidence" value="ECO:0007669"/>
    <property type="project" value="TreeGrafter"/>
</dbReference>
<accession>A0A7K7R911</accession>
<sequence length="87" mass="10475">STLLEKWSDFSIRKYVAIVSLDQRQHYKDDFNAEYEEYRNLYTRIDKIREHFTQLQEQWKSVTAGSEAHQVEKDKPMKTLLHQSSPL</sequence>
<proteinExistence type="inferred from homology"/>
<dbReference type="AlphaFoldDB" id="A0A7K7R911"/>
<dbReference type="Pfam" id="PF07303">
    <property type="entry name" value="Occludin_ELL"/>
    <property type="match status" value="1"/>
</dbReference>
<dbReference type="SUPFAM" id="SSF144292">
    <property type="entry name" value="occludin/ELL-like"/>
    <property type="match status" value="1"/>
</dbReference>
<keyword evidence="6" id="KW-1185">Reference proteome</keyword>
<dbReference type="EMBL" id="VZSS01000310">
    <property type="protein sequence ID" value="NWZ88433.1"/>
    <property type="molecule type" value="Genomic_DNA"/>
</dbReference>
<reference evidence="5 6" key="1">
    <citation type="submission" date="2019-09" db="EMBL/GenBank/DDBJ databases">
        <title>Bird 10,000 Genomes (B10K) Project - Family phase.</title>
        <authorList>
            <person name="Zhang G."/>
        </authorList>
    </citation>
    <scope>NUCLEOTIDE SEQUENCE [LARGE SCALE GENOMIC DNA]</scope>
    <source>
        <strain evidence="5">OUT-0023</strain>
        <tissue evidence="5">Blood</tissue>
    </source>
</reference>
<dbReference type="InterPro" id="IPR010844">
    <property type="entry name" value="Occludin_ELL"/>
</dbReference>
<protein>
    <submittedName>
        <fullName evidence="5">ELL factor</fullName>
    </submittedName>
</protein>
<dbReference type="Gene3D" id="6.10.140.340">
    <property type="match status" value="1"/>
</dbReference>
<evidence type="ECO:0000256" key="1">
    <source>
        <dbReference type="ARBA" id="ARBA00009171"/>
    </source>
</evidence>
<dbReference type="GO" id="GO:0000987">
    <property type="term" value="F:cis-regulatory region sequence-specific DNA binding"/>
    <property type="evidence" value="ECO:0007669"/>
    <property type="project" value="TreeGrafter"/>
</dbReference>
<feature type="domain" description="OCEL" evidence="4">
    <location>
        <begin position="9"/>
        <end position="87"/>
    </location>
</feature>